<keyword evidence="1" id="KW-0418">Kinase</keyword>
<dbReference type="RefSeq" id="WP_099873572.1">
    <property type="nucleotide sequence ID" value="NZ_CP024608.1"/>
</dbReference>
<gene>
    <name evidence="1" type="ORF">CR152_02765</name>
</gene>
<evidence type="ECO:0000313" key="1">
    <source>
        <dbReference type="EMBL" id="ATQ73547.1"/>
    </source>
</evidence>
<dbReference type="InterPro" id="IPR027417">
    <property type="entry name" value="P-loop_NTPase"/>
</dbReference>
<protein>
    <submittedName>
        <fullName evidence="1">HprK-related kinase A</fullName>
    </submittedName>
</protein>
<dbReference type="Gene3D" id="3.40.50.300">
    <property type="entry name" value="P-loop containing nucleotide triphosphate hydrolases"/>
    <property type="match status" value="1"/>
</dbReference>
<proteinExistence type="predicted"/>
<dbReference type="EMBL" id="CP024608">
    <property type="protein sequence ID" value="ATQ73547.1"/>
    <property type="molecule type" value="Genomic_DNA"/>
</dbReference>
<organism evidence="1 2">
    <name type="scientific">Massilia violaceinigra</name>
    <dbReference type="NCBI Taxonomy" id="2045208"/>
    <lineage>
        <taxon>Bacteria</taxon>
        <taxon>Pseudomonadati</taxon>
        <taxon>Pseudomonadota</taxon>
        <taxon>Betaproteobacteria</taxon>
        <taxon>Burkholderiales</taxon>
        <taxon>Oxalobacteraceae</taxon>
        <taxon>Telluria group</taxon>
        <taxon>Massilia</taxon>
    </lineage>
</organism>
<dbReference type="NCBIfam" id="TIGR04352">
    <property type="entry name" value="HprK_rel_A"/>
    <property type="match status" value="1"/>
</dbReference>
<accession>A0A2D2DEZ5</accession>
<sequence length="304" mass="32921">MTTLSALSRAELGRRLRDGSIDLQTGAFVTRVHSPFASVADGLHLLYGDYPLLENNGFADFHVDVAPPPTLRRWYKPLARFVYDGMVPFLPLPAAQAFPMFEWGMNWCVSSRAHGYLILHAAVVEKHGRAAILPAPPGSGKSTLCAALVSRGWRLLSDELALVRPEDGLLAPLPRPISLKNASIEVMRRYQPDAVISRPVPDTTKGTVAHLKAPADSIARAAELARPGWIVFPKYAAGAATTLLDVPNARSFMRVAENGFNYSVLGARGFATLGALVEQSRCIDFTYSALDEAVAVFEQLAGTP</sequence>
<dbReference type="Proteomes" id="UP000229897">
    <property type="component" value="Chromosome"/>
</dbReference>
<dbReference type="AlphaFoldDB" id="A0A2D2DEZ5"/>
<dbReference type="OrthoDB" id="4544211at2"/>
<keyword evidence="2" id="KW-1185">Reference proteome</keyword>
<evidence type="ECO:0000313" key="2">
    <source>
        <dbReference type="Proteomes" id="UP000229897"/>
    </source>
</evidence>
<dbReference type="KEGG" id="mass:CR152_02765"/>
<name>A0A2D2DEZ5_9BURK</name>
<reference evidence="1" key="1">
    <citation type="submission" date="2017-10" db="EMBL/GenBank/DDBJ databases">
        <title>Massilia psychrophilum sp. nov., a novel purple-pigmented bacterium isolated from Tianshan glacier, Xinjiang Municipality, China.</title>
        <authorList>
            <person name="Wang H."/>
        </authorList>
    </citation>
    <scope>NUCLEOTIDE SEQUENCE [LARGE SCALE GENOMIC DNA]</scope>
    <source>
        <strain evidence="1">B2</strain>
    </source>
</reference>
<dbReference type="InterPro" id="IPR027600">
    <property type="entry name" value="HprK-rel_A"/>
</dbReference>
<keyword evidence="1" id="KW-0808">Transferase</keyword>
<dbReference type="GO" id="GO:0016301">
    <property type="term" value="F:kinase activity"/>
    <property type="evidence" value="ECO:0007669"/>
    <property type="project" value="UniProtKB-KW"/>
</dbReference>
<dbReference type="SUPFAM" id="SSF53795">
    <property type="entry name" value="PEP carboxykinase-like"/>
    <property type="match status" value="1"/>
</dbReference>